<name>Q2G4N6_NOVAD</name>
<dbReference type="EMBL" id="CP000248">
    <property type="protein sequence ID" value="ABD27187.1"/>
    <property type="molecule type" value="Genomic_DNA"/>
</dbReference>
<dbReference type="AlphaFoldDB" id="Q2G4N6"/>
<sequence>MLTARAARRKFRTSRHIEEGAMADYKLMPREDQIKILRTAVANALEMADRLGLHMVGINLSEALECLTETQDND</sequence>
<dbReference type="KEGG" id="nar:Saro_2751"/>
<dbReference type="HOGENOM" id="CLU_2684218_0_0_5"/>
<dbReference type="Proteomes" id="UP000009134">
    <property type="component" value="Chromosome"/>
</dbReference>
<dbReference type="STRING" id="279238.Saro_2751"/>
<reference evidence="2" key="1">
    <citation type="submission" date="2006-01" db="EMBL/GenBank/DDBJ databases">
        <title>Complete sequence of Novosphingobium aromaticivorans DSM 12444.</title>
        <authorList>
            <consortium name="US DOE Joint Genome Institute"/>
            <person name="Copeland A."/>
            <person name="Lucas S."/>
            <person name="Lapidus A."/>
            <person name="Barry K."/>
            <person name="Detter J.C."/>
            <person name="Glavina T."/>
            <person name="Hammon N."/>
            <person name="Israni S."/>
            <person name="Pitluck S."/>
            <person name="Chain P."/>
            <person name="Malfatti S."/>
            <person name="Shin M."/>
            <person name="Vergez L."/>
            <person name="Schmutz J."/>
            <person name="Larimer F."/>
            <person name="Land M."/>
            <person name="Kyrpides N."/>
            <person name="Ivanova N."/>
            <person name="Fredrickson J."/>
            <person name="Balkwill D."/>
            <person name="Romine M.F."/>
            <person name="Richardson P."/>
        </authorList>
    </citation>
    <scope>NUCLEOTIDE SEQUENCE [LARGE SCALE GENOMIC DNA]</scope>
    <source>
        <strain evidence="2">ATCC 700278 / DSM 12444 / CCUG 56034 / CIP 105152 / NBRC 16084 / F199</strain>
    </source>
</reference>
<gene>
    <name evidence="1" type="ordered locus">Saro_2751</name>
</gene>
<keyword evidence="2" id="KW-1185">Reference proteome</keyword>
<evidence type="ECO:0000313" key="1">
    <source>
        <dbReference type="EMBL" id="ABD27187.1"/>
    </source>
</evidence>
<accession>Q2G4N6</accession>
<evidence type="ECO:0000313" key="2">
    <source>
        <dbReference type="Proteomes" id="UP000009134"/>
    </source>
</evidence>
<proteinExistence type="predicted"/>
<organism evidence="1 2">
    <name type="scientific">Novosphingobium aromaticivorans (strain ATCC 700278 / DSM 12444 / CCUG 56034 / CIP 105152 / NBRC 16084 / F199)</name>
    <dbReference type="NCBI Taxonomy" id="279238"/>
    <lineage>
        <taxon>Bacteria</taxon>
        <taxon>Pseudomonadati</taxon>
        <taxon>Pseudomonadota</taxon>
        <taxon>Alphaproteobacteria</taxon>
        <taxon>Sphingomonadales</taxon>
        <taxon>Sphingomonadaceae</taxon>
        <taxon>Novosphingobium</taxon>
    </lineage>
</organism>
<protein>
    <submittedName>
        <fullName evidence="1">Uncharacterized protein</fullName>
    </submittedName>
</protein>